<evidence type="ECO:0000313" key="2">
    <source>
        <dbReference type="EMBL" id="SHK81019.1"/>
    </source>
</evidence>
<accession>A0A1M6VHT2</accession>
<dbReference type="OrthoDB" id="9801160at2"/>
<dbReference type="STRING" id="633813.SAMN04488087_2041"/>
<proteinExistence type="predicted"/>
<dbReference type="AlphaFoldDB" id="A0A1M6VHT2"/>
<dbReference type="SMART" id="SM00471">
    <property type="entry name" value="HDc"/>
    <property type="match status" value="1"/>
</dbReference>
<dbReference type="SUPFAM" id="SSF109604">
    <property type="entry name" value="HD-domain/PDEase-like"/>
    <property type="match status" value="1"/>
</dbReference>
<dbReference type="InterPro" id="IPR003607">
    <property type="entry name" value="HD/PDEase_dom"/>
</dbReference>
<keyword evidence="2" id="KW-0378">Hydrolase</keyword>
<dbReference type="GO" id="GO:0016787">
    <property type="term" value="F:hydrolase activity"/>
    <property type="evidence" value="ECO:0007669"/>
    <property type="project" value="UniProtKB-KW"/>
</dbReference>
<dbReference type="PANTHER" id="PTHR38659:SF1">
    <property type="entry name" value="METAL DEPENDENT PHOSPHOHYDROLASE"/>
    <property type="match status" value="1"/>
</dbReference>
<organism evidence="2 3">
    <name type="scientific">Rhodothermus profundi</name>
    <dbReference type="NCBI Taxonomy" id="633813"/>
    <lineage>
        <taxon>Bacteria</taxon>
        <taxon>Pseudomonadati</taxon>
        <taxon>Rhodothermota</taxon>
        <taxon>Rhodothermia</taxon>
        <taxon>Rhodothermales</taxon>
        <taxon>Rhodothermaceae</taxon>
        <taxon>Rhodothermus</taxon>
    </lineage>
</organism>
<dbReference type="EMBL" id="FRAU01000006">
    <property type="protein sequence ID" value="SHK81019.1"/>
    <property type="molecule type" value="Genomic_DNA"/>
</dbReference>
<dbReference type="RefSeq" id="WP_072715869.1">
    <property type="nucleotide sequence ID" value="NZ_FRAU01000006.1"/>
</dbReference>
<protein>
    <submittedName>
        <fullName evidence="2">Metal dependent phosphohydrolase</fullName>
    </submittedName>
</protein>
<gene>
    <name evidence="2" type="ORF">SAMN04488087_2041</name>
</gene>
<feature type="domain" description="HD/PDEase" evidence="1">
    <location>
        <begin position="16"/>
        <end position="123"/>
    </location>
</feature>
<dbReference type="Pfam" id="PF01966">
    <property type="entry name" value="HD"/>
    <property type="match status" value="1"/>
</dbReference>
<dbReference type="PANTHER" id="PTHR38659">
    <property type="entry name" value="METAL-DEPENDENT PHOSPHOHYDROLASE"/>
    <property type="match status" value="1"/>
</dbReference>
<keyword evidence="3" id="KW-1185">Reference proteome</keyword>
<evidence type="ECO:0000259" key="1">
    <source>
        <dbReference type="SMART" id="SM00471"/>
    </source>
</evidence>
<name>A0A1M6VHT2_9BACT</name>
<dbReference type="NCBIfam" id="TIGR00277">
    <property type="entry name" value="HDIG"/>
    <property type="match status" value="1"/>
</dbReference>
<dbReference type="Gene3D" id="1.10.3210.10">
    <property type="entry name" value="Hypothetical protein af1432"/>
    <property type="match status" value="1"/>
</dbReference>
<dbReference type="InterPro" id="IPR006674">
    <property type="entry name" value="HD_domain"/>
</dbReference>
<sequence length="188" mass="21212">MPTYEDALKLFHEWTQSENLRRHGYAVEAAMAYYARHFGEDETLWRMTGLLHDLDYERHPTPEEHPYVGVRVLRELGYPEEMLEAILGHADYTGTPRRTLLARTLFAVDELAGFITAVAYVRPTRLEGLTVKSVKKKLKDKAFAAGVSREDIRRGAEELGLPLEEHIAHVIAGMQAEAERLGLAASPA</sequence>
<dbReference type="Proteomes" id="UP000185812">
    <property type="component" value="Unassembled WGS sequence"/>
</dbReference>
<reference evidence="3" key="1">
    <citation type="submission" date="2016-11" db="EMBL/GenBank/DDBJ databases">
        <authorList>
            <person name="Varghese N."/>
            <person name="Submissions S."/>
        </authorList>
    </citation>
    <scope>NUCLEOTIDE SEQUENCE [LARGE SCALE GENOMIC DNA]</scope>
    <source>
        <strain evidence="3">DSM 22212</strain>
    </source>
</reference>
<evidence type="ECO:0000313" key="3">
    <source>
        <dbReference type="Proteomes" id="UP000185812"/>
    </source>
</evidence>
<dbReference type="InterPro" id="IPR006675">
    <property type="entry name" value="HDIG_dom"/>
</dbReference>